<protein>
    <submittedName>
        <fullName evidence="1">Uncharacterized protein</fullName>
    </submittedName>
</protein>
<accession>A0ACC0NV94</accession>
<evidence type="ECO:0000313" key="2">
    <source>
        <dbReference type="Proteomes" id="UP001062846"/>
    </source>
</evidence>
<comment type="caution">
    <text evidence="1">The sequence shown here is derived from an EMBL/GenBank/DDBJ whole genome shotgun (WGS) entry which is preliminary data.</text>
</comment>
<gene>
    <name evidence="1" type="ORF">RHMOL_Rhmol05G0271800</name>
</gene>
<reference evidence="1" key="1">
    <citation type="submission" date="2022-02" db="EMBL/GenBank/DDBJ databases">
        <title>Plant Genome Project.</title>
        <authorList>
            <person name="Zhang R.-G."/>
        </authorList>
    </citation>
    <scope>NUCLEOTIDE SEQUENCE</scope>
    <source>
        <strain evidence="1">AT1</strain>
    </source>
</reference>
<dbReference type="EMBL" id="CM046392">
    <property type="protein sequence ID" value="KAI8556667.1"/>
    <property type="molecule type" value="Genomic_DNA"/>
</dbReference>
<sequence length="138" mass="15994">MSSSCNSTQVCGEESTLLSHCGVISPLMTSNTKTNPGRIFFGCSKYKKNKQRGCGFFLWLDELVTNQEAIGFQRDDDRQETKMKINEMEKKIEEMEKKMQMLQEMITDQRKLGNCSWKLMLVVAFAMWTVMYLNMYVA</sequence>
<evidence type="ECO:0000313" key="1">
    <source>
        <dbReference type="EMBL" id="KAI8556667.1"/>
    </source>
</evidence>
<dbReference type="Proteomes" id="UP001062846">
    <property type="component" value="Chromosome 5"/>
</dbReference>
<organism evidence="1 2">
    <name type="scientific">Rhododendron molle</name>
    <name type="common">Chinese azalea</name>
    <name type="synonym">Azalea mollis</name>
    <dbReference type="NCBI Taxonomy" id="49168"/>
    <lineage>
        <taxon>Eukaryota</taxon>
        <taxon>Viridiplantae</taxon>
        <taxon>Streptophyta</taxon>
        <taxon>Embryophyta</taxon>
        <taxon>Tracheophyta</taxon>
        <taxon>Spermatophyta</taxon>
        <taxon>Magnoliopsida</taxon>
        <taxon>eudicotyledons</taxon>
        <taxon>Gunneridae</taxon>
        <taxon>Pentapetalae</taxon>
        <taxon>asterids</taxon>
        <taxon>Ericales</taxon>
        <taxon>Ericaceae</taxon>
        <taxon>Ericoideae</taxon>
        <taxon>Rhodoreae</taxon>
        <taxon>Rhododendron</taxon>
    </lineage>
</organism>
<name>A0ACC0NV94_RHOML</name>
<proteinExistence type="predicted"/>
<keyword evidence="2" id="KW-1185">Reference proteome</keyword>